<dbReference type="EMBL" id="CP109823">
    <property type="protein sequence ID" value="XAE52986.1"/>
    <property type="molecule type" value="Genomic_DNA"/>
</dbReference>
<proteinExistence type="inferred from homology"/>
<reference evidence="6 7" key="1">
    <citation type="submission" date="2022-10" db="EMBL/GenBank/DDBJ databases">
        <title>Genomic of Burkholderia cepacia PN-1.</title>
        <authorList>
            <person name="Yang Y."/>
            <person name="Guan H."/>
            <person name="Huang J."/>
        </authorList>
    </citation>
    <scope>NUCLEOTIDE SEQUENCE [LARGE SCALE GENOMIC DNA]</scope>
    <source>
        <strain evidence="6 7">PN-1</strain>
    </source>
</reference>
<dbReference type="Gene3D" id="1.10.10.10">
    <property type="entry name" value="Winged helix-like DNA-binding domain superfamily/Winged helix DNA-binding domain"/>
    <property type="match status" value="1"/>
</dbReference>
<feature type="domain" description="HTH lysR-type" evidence="5">
    <location>
        <begin position="1"/>
        <end position="59"/>
    </location>
</feature>
<sequence length="305" mass="33408">MDRLRAMRVFVQVVDAGSFNGAAESLGLPAATVTVAVKDLEKALGARLLNRTTRSSSVTQDGAAYYEVCKRVLADLDEAEALFHDRARRPQGRLRIDAPPSIAYRILIPNLAEFRETYPGIQLSIGMGDRPVDLIQEAVDVAIRVGTLEDSSLVARRLGSVEFVICGSPGYFARNPAPETLADLQRHQAVRYFSTQTGRQVDWTLDIDGEQRALDLIESVAVNDADAYLQCGLHGLGLIMTPRFMAAPHLATGELVEILSDVAPKRMPVSIVYPQSRMLSPKVRSFVDWVVGVFERTLLAGRSDG</sequence>
<evidence type="ECO:0000259" key="5">
    <source>
        <dbReference type="PROSITE" id="PS50931"/>
    </source>
</evidence>
<dbReference type="CDD" id="cd08472">
    <property type="entry name" value="PBP2_CrgA_like_3"/>
    <property type="match status" value="1"/>
</dbReference>
<dbReference type="Pfam" id="PF00126">
    <property type="entry name" value="HTH_1"/>
    <property type="match status" value="1"/>
</dbReference>
<dbReference type="SUPFAM" id="SSF46785">
    <property type="entry name" value="Winged helix' DNA-binding domain"/>
    <property type="match status" value="1"/>
</dbReference>
<organism evidence="6 7">
    <name type="scientific">Burkholderia arboris</name>
    <dbReference type="NCBI Taxonomy" id="488730"/>
    <lineage>
        <taxon>Bacteria</taxon>
        <taxon>Pseudomonadati</taxon>
        <taxon>Pseudomonadota</taxon>
        <taxon>Betaproteobacteria</taxon>
        <taxon>Burkholderiales</taxon>
        <taxon>Burkholderiaceae</taxon>
        <taxon>Burkholderia</taxon>
        <taxon>Burkholderia cepacia complex</taxon>
    </lineage>
</organism>
<evidence type="ECO:0000256" key="2">
    <source>
        <dbReference type="ARBA" id="ARBA00023015"/>
    </source>
</evidence>
<dbReference type="InterPro" id="IPR000847">
    <property type="entry name" value="LysR_HTH_N"/>
</dbReference>
<evidence type="ECO:0000256" key="3">
    <source>
        <dbReference type="ARBA" id="ARBA00023125"/>
    </source>
</evidence>
<evidence type="ECO:0000313" key="7">
    <source>
        <dbReference type="Proteomes" id="UP001448498"/>
    </source>
</evidence>
<keyword evidence="4" id="KW-0804">Transcription</keyword>
<dbReference type="Gene3D" id="3.40.190.290">
    <property type="match status" value="1"/>
</dbReference>
<dbReference type="PANTHER" id="PTHR30537:SF72">
    <property type="entry name" value="LYSR FAMILY TRANSCRIPTIONAL REGULATOR"/>
    <property type="match status" value="1"/>
</dbReference>
<keyword evidence="7" id="KW-1185">Reference proteome</keyword>
<comment type="similarity">
    <text evidence="1">Belongs to the LysR transcriptional regulatory family.</text>
</comment>
<protein>
    <submittedName>
        <fullName evidence="6">LysR substrate-binding domain-containing protein</fullName>
    </submittedName>
</protein>
<evidence type="ECO:0000256" key="4">
    <source>
        <dbReference type="ARBA" id="ARBA00023163"/>
    </source>
</evidence>
<name>A0ABZ3DUZ4_9BURK</name>
<gene>
    <name evidence="6" type="ORF">OHZ10_36170</name>
</gene>
<dbReference type="InterPro" id="IPR005119">
    <property type="entry name" value="LysR_subst-bd"/>
</dbReference>
<dbReference type="InterPro" id="IPR036388">
    <property type="entry name" value="WH-like_DNA-bd_sf"/>
</dbReference>
<dbReference type="Proteomes" id="UP001448498">
    <property type="component" value="Chromosome 2"/>
</dbReference>
<dbReference type="InterPro" id="IPR036390">
    <property type="entry name" value="WH_DNA-bd_sf"/>
</dbReference>
<evidence type="ECO:0000256" key="1">
    <source>
        <dbReference type="ARBA" id="ARBA00009437"/>
    </source>
</evidence>
<evidence type="ECO:0000313" key="6">
    <source>
        <dbReference type="EMBL" id="XAE52986.1"/>
    </source>
</evidence>
<keyword evidence="2" id="KW-0805">Transcription regulation</keyword>
<dbReference type="SUPFAM" id="SSF53850">
    <property type="entry name" value="Periplasmic binding protein-like II"/>
    <property type="match status" value="1"/>
</dbReference>
<dbReference type="PROSITE" id="PS50931">
    <property type="entry name" value="HTH_LYSR"/>
    <property type="match status" value="1"/>
</dbReference>
<keyword evidence="3" id="KW-0238">DNA-binding</keyword>
<dbReference type="Pfam" id="PF03466">
    <property type="entry name" value="LysR_substrate"/>
    <property type="match status" value="1"/>
</dbReference>
<dbReference type="InterPro" id="IPR058163">
    <property type="entry name" value="LysR-type_TF_proteobact-type"/>
</dbReference>
<dbReference type="PANTHER" id="PTHR30537">
    <property type="entry name" value="HTH-TYPE TRANSCRIPTIONAL REGULATOR"/>
    <property type="match status" value="1"/>
</dbReference>
<accession>A0ABZ3DUZ4</accession>
<dbReference type="RefSeq" id="WP_342706082.1">
    <property type="nucleotide sequence ID" value="NZ_CP109823.1"/>
</dbReference>